<evidence type="ECO:0000313" key="1">
    <source>
        <dbReference type="EMBL" id="KAF5790623.1"/>
    </source>
</evidence>
<dbReference type="Proteomes" id="UP000215914">
    <property type="component" value="Unassembled WGS sequence"/>
</dbReference>
<dbReference type="AlphaFoldDB" id="A0A9K3I550"/>
<keyword evidence="2" id="KW-1185">Reference proteome</keyword>
<sequence length="60" mass="6511">MILPSPMEACTAILHPRPDQLLTPSSKSGFSMMLSSAVYTHVKTKTDSMRMLTPGFGPSK</sequence>
<proteinExistence type="predicted"/>
<evidence type="ECO:0000313" key="2">
    <source>
        <dbReference type="Proteomes" id="UP000215914"/>
    </source>
</evidence>
<name>A0A9K3I550_HELAN</name>
<reference evidence="1" key="1">
    <citation type="journal article" date="2017" name="Nature">
        <title>The sunflower genome provides insights into oil metabolism, flowering and Asterid evolution.</title>
        <authorList>
            <person name="Badouin H."/>
            <person name="Gouzy J."/>
            <person name="Grassa C.J."/>
            <person name="Murat F."/>
            <person name="Staton S.E."/>
            <person name="Cottret L."/>
            <person name="Lelandais-Briere C."/>
            <person name="Owens G.L."/>
            <person name="Carrere S."/>
            <person name="Mayjonade B."/>
            <person name="Legrand L."/>
            <person name="Gill N."/>
            <person name="Kane N.C."/>
            <person name="Bowers J.E."/>
            <person name="Hubner S."/>
            <person name="Bellec A."/>
            <person name="Berard A."/>
            <person name="Berges H."/>
            <person name="Blanchet N."/>
            <person name="Boniface M.C."/>
            <person name="Brunel D."/>
            <person name="Catrice O."/>
            <person name="Chaidir N."/>
            <person name="Claudel C."/>
            <person name="Donnadieu C."/>
            <person name="Faraut T."/>
            <person name="Fievet G."/>
            <person name="Helmstetter N."/>
            <person name="King M."/>
            <person name="Knapp S.J."/>
            <person name="Lai Z."/>
            <person name="Le Paslier M.C."/>
            <person name="Lippi Y."/>
            <person name="Lorenzon L."/>
            <person name="Mandel J.R."/>
            <person name="Marage G."/>
            <person name="Marchand G."/>
            <person name="Marquand E."/>
            <person name="Bret-Mestries E."/>
            <person name="Morien E."/>
            <person name="Nambeesan S."/>
            <person name="Nguyen T."/>
            <person name="Pegot-Espagnet P."/>
            <person name="Pouilly N."/>
            <person name="Raftis F."/>
            <person name="Sallet E."/>
            <person name="Schiex T."/>
            <person name="Thomas J."/>
            <person name="Vandecasteele C."/>
            <person name="Vares D."/>
            <person name="Vear F."/>
            <person name="Vautrin S."/>
            <person name="Crespi M."/>
            <person name="Mangin B."/>
            <person name="Burke J.M."/>
            <person name="Salse J."/>
            <person name="Munos S."/>
            <person name="Vincourt P."/>
            <person name="Rieseberg L.H."/>
            <person name="Langlade N.B."/>
        </authorList>
    </citation>
    <scope>NUCLEOTIDE SEQUENCE</scope>
    <source>
        <tissue evidence="1">Leaves</tissue>
    </source>
</reference>
<gene>
    <name evidence="1" type="ORF">HanXRQr2_Chr09g0385361</name>
</gene>
<dbReference type="Gramene" id="mRNA:HanXRQr2_Chr09g0385361">
    <property type="protein sequence ID" value="mRNA:HanXRQr2_Chr09g0385361"/>
    <property type="gene ID" value="HanXRQr2_Chr09g0385361"/>
</dbReference>
<accession>A0A9K3I550</accession>
<organism evidence="1 2">
    <name type="scientific">Helianthus annuus</name>
    <name type="common">Common sunflower</name>
    <dbReference type="NCBI Taxonomy" id="4232"/>
    <lineage>
        <taxon>Eukaryota</taxon>
        <taxon>Viridiplantae</taxon>
        <taxon>Streptophyta</taxon>
        <taxon>Embryophyta</taxon>
        <taxon>Tracheophyta</taxon>
        <taxon>Spermatophyta</taxon>
        <taxon>Magnoliopsida</taxon>
        <taxon>eudicotyledons</taxon>
        <taxon>Gunneridae</taxon>
        <taxon>Pentapetalae</taxon>
        <taxon>asterids</taxon>
        <taxon>campanulids</taxon>
        <taxon>Asterales</taxon>
        <taxon>Asteraceae</taxon>
        <taxon>Asteroideae</taxon>
        <taxon>Heliantheae alliance</taxon>
        <taxon>Heliantheae</taxon>
        <taxon>Helianthus</taxon>
    </lineage>
</organism>
<comment type="caution">
    <text evidence="1">The sequence shown here is derived from an EMBL/GenBank/DDBJ whole genome shotgun (WGS) entry which is preliminary data.</text>
</comment>
<protein>
    <submittedName>
        <fullName evidence="1">Uncharacterized protein</fullName>
    </submittedName>
</protein>
<dbReference type="EMBL" id="MNCJ02000324">
    <property type="protein sequence ID" value="KAF5790623.1"/>
    <property type="molecule type" value="Genomic_DNA"/>
</dbReference>
<reference evidence="1" key="2">
    <citation type="submission" date="2020-06" db="EMBL/GenBank/DDBJ databases">
        <title>Helianthus annuus Genome sequencing and assembly Release 2.</title>
        <authorList>
            <person name="Gouzy J."/>
            <person name="Langlade N."/>
            <person name="Munos S."/>
        </authorList>
    </citation>
    <scope>NUCLEOTIDE SEQUENCE</scope>
    <source>
        <tissue evidence="1">Leaves</tissue>
    </source>
</reference>